<sequence>MKIGQTGRAAFGISYLALAMAGAAHAQDITGRGAAESSIKQDAEIIVTGTAIKGVAPVGSATVTMDRASLVASGVRDTAQLIAQLPQGSSLGTSQNSTGGRQQGVNLRGLGNNATLLLFDGHRWAPQGVISQIPDPSVIPFAAIERVEVVTDGASAIYGSDAVAGVVNYVLRKDYEGLEITGRYNHTLYDQRAFEGVLGHRWSEGGFMLGFSYTDRDPVKRAARDYLRNDLRSFGGNNNNLIGTTVFPGTPGALIIGSTVYGLPATNGAVPSAAQVTALKGNPTLADPADMYDYFSSRKQISVLLKAHQTIGAGELSGTVNYNRRENSARAQEALPNISINLTPSSPWYIPGLTTGNETLVYNLGLNYANYDLTQRNKEETFNSTLEYKTRIFKTFDWTTYASYGFSSGCNVCQPQANTTIAAAIANTPSYYSTFNPYLAGQQSGADMLIGGFLQEAKFRTADFGTKISGALFDLPAGSVKVAVGGEYTEYWFWLLAQNKLNLQNAWQVSRSTKSGRHVSSAYGEAFIPVFGSANRIPGFDRLDLSAAVRWDKYSDFGTTANPKFGLNWQPTGGVKLRGSWGTSFRAPTLIESNPATVGQTNRAYIANGANDPSVPVTLSSTGQSAVLNRTGNTAGLKPESATVWSLGLDLTPSFTPNLKFGVTYYNVNYKNRIESLPNQTATNALVLSSPANRELFKDYFIVAPQPSTCVNGNYATYNPAYLPFLNDKNAVFTPSTINDCTLTGIVNGGTQNLGNVKQSGLDFTLNYRLETKAGTFAFDGSFTKILNLQKSLTPTGALFNALDTFGFQVSSRGRASVSWRKDGFNANVAANYVGSYLNNATITVAGVKLPDTQIPAWTTFDGNLGYEFGENHRWLSGTRLALGVQNLTDKVPPIVLSGTNAVDTNNHNVWGRIWTFEISHKF</sequence>
<evidence type="ECO:0000259" key="12">
    <source>
        <dbReference type="Pfam" id="PF07715"/>
    </source>
</evidence>
<evidence type="ECO:0000256" key="3">
    <source>
        <dbReference type="ARBA" id="ARBA00022452"/>
    </source>
</evidence>
<proteinExistence type="inferred from homology"/>
<comment type="subcellular location">
    <subcellularLocation>
        <location evidence="1 8">Cell outer membrane</location>
        <topology evidence="1 8">Multi-pass membrane protein</topology>
    </subcellularLocation>
</comment>
<keyword evidence="13" id="KW-0675">Receptor</keyword>
<feature type="domain" description="TonB-dependent receptor plug" evidence="12">
    <location>
        <begin position="61"/>
        <end position="166"/>
    </location>
</feature>
<dbReference type="Pfam" id="PF00593">
    <property type="entry name" value="TonB_dep_Rec_b-barrel"/>
    <property type="match status" value="1"/>
</dbReference>
<dbReference type="RefSeq" id="WP_183623941.1">
    <property type="nucleotide sequence ID" value="NZ_JACIDX010000004.1"/>
</dbReference>
<dbReference type="InterPro" id="IPR000531">
    <property type="entry name" value="Beta-barrel_TonB"/>
</dbReference>
<dbReference type="PANTHER" id="PTHR47234">
    <property type="match status" value="1"/>
</dbReference>
<keyword evidence="6 8" id="KW-0472">Membrane</keyword>
<dbReference type="InterPro" id="IPR037066">
    <property type="entry name" value="Plug_dom_sf"/>
</dbReference>
<dbReference type="AlphaFoldDB" id="A0A7W6CDC3"/>
<dbReference type="PROSITE" id="PS52016">
    <property type="entry name" value="TONB_DEPENDENT_REC_3"/>
    <property type="match status" value="1"/>
</dbReference>
<feature type="domain" description="TonB-dependent receptor-like beta-barrel" evidence="11">
    <location>
        <begin position="347"/>
        <end position="888"/>
    </location>
</feature>
<keyword evidence="4 8" id="KW-0812">Transmembrane</keyword>
<dbReference type="GO" id="GO:0009279">
    <property type="term" value="C:cell outer membrane"/>
    <property type="evidence" value="ECO:0007669"/>
    <property type="project" value="UniProtKB-SubCell"/>
</dbReference>
<dbReference type="Gene3D" id="2.170.130.10">
    <property type="entry name" value="TonB-dependent receptor, plug domain"/>
    <property type="match status" value="1"/>
</dbReference>
<evidence type="ECO:0000259" key="11">
    <source>
        <dbReference type="Pfam" id="PF00593"/>
    </source>
</evidence>
<evidence type="ECO:0000256" key="10">
    <source>
        <dbReference type="SAM" id="SignalP"/>
    </source>
</evidence>
<dbReference type="EMBL" id="JACIDX010000004">
    <property type="protein sequence ID" value="MBB3954451.1"/>
    <property type="molecule type" value="Genomic_DNA"/>
</dbReference>
<comment type="caution">
    <text evidence="13">The sequence shown here is derived from an EMBL/GenBank/DDBJ whole genome shotgun (WGS) entry which is preliminary data.</text>
</comment>
<organism evidence="13 14">
    <name type="scientific">Novosphingobium sediminicola</name>
    <dbReference type="NCBI Taxonomy" id="563162"/>
    <lineage>
        <taxon>Bacteria</taxon>
        <taxon>Pseudomonadati</taxon>
        <taxon>Pseudomonadota</taxon>
        <taxon>Alphaproteobacteria</taxon>
        <taxon>Sphingomonadales</taxon>
        <taxon>Sphingomonadaceae</taxon>
        <taxon>Novosphingobium</taxon>
    </lineage>
</organism>
<feature type="chain" id="PRO_5030551669" evidence="10">
    <location>
        <begin position="27"/>
        <end position="923"/>
    </location>
</feature>
<dbReference type="InterPro" id="IPR012910">
    <property type="entry name" value="Plug_dom"/>
</dbReference>
<dbReference type="InterPro" id="IPR036942">
    <property type="entry name" value="Beta-barrel_TonB_sf"/>
</dbReference>
<evidence type="ECO:0000256" key="6">
    <source>
        <dbReference type="ARBA" id="ARBA00023136"/>
    </source>
</evidence>
<protein>
    <submittedName>
        <fullName evidence="13">Iron complex outermembrane receptor protein</fullName>
    </submittedName>
</protein>
<evidence type="ECO:0000256" key="5">
    <source>
        <dbReference type="ARBA" id="ARBA00023077"/>
    </source>
</evidence>
<keyword evidence="14" id="KW-1185">Reference proteome</keyword>
<dbReference type="SUPFAM" id="SSF56935">
    <property type="entry name" value="Porins"/>
    <property type="match status" value="1"/>
</dbReference>
<accession>A0A7W6CDC3</accession>
<dbReference type="InterPro" id="IPR039426">
    <property type="entry name" value="TonB-dep_rcpt-like"/>
</dbReference>
<evidence type="ECO:0000256" key="2">
    <source>
        <dbReference type="ARBA" id="ARBA00022448"/>
    </source>
</evidence>
<evidence type="ECO:0000313" key="13">
    <source>
        <dbReference type="EMBL" id="MBB3954451.1"/>
    </source>
</evidence>
<keyword evidence="7 8" id="KW-0998">Cell outer membrane</keyword>
<dbReference type="Gene3D" id="2.40.170.20">
    <property type="entry name" value="TonB-dependent receptor, beta-barrel domain"/>
    <property type="match status" value="1"/>
</dbReference>
<keyword evidence="5 9" id="KW-0798">TonB box</keyword>
<keyword evidence="3 8" id="KW-1134">Transmembrane beta strand</keyword>
<evidence type="ECO:0000256" key="9">
    <source>
        <dbReference type="RuleBase" id="RU003357"/>
    </source>
</evidence>
<dbReference type="Pfam" id="PF07715">
    <property type="entry name" value="Plug"/>
    <property type="match status" value="1"/>
</dbReference>
<feature type="signal peptide" evidence="10">
    <location>
        <begin position="1"/>
        <end position="26"/>
    </location>
</feature>
<dbReference type="PANTHER" id="PTHR47234:SF2">
    <property type="entry name" value="TONB-DEPENDENT RECEPTOR"/>
    <property type="match status" value="1"/>
</dbReference>
<evidence type="ECO:0000256" key="1">
    <source>
        <dbReference type="ARBA" id="ARBA00004571"/>
    </source>
</evidence>
<name>A0A7W6CDC3_9SPHN</name>
<gene>
    <name evidence="13" type="ORF">GGR38_001378</name>
</gene>
<dbReference type="Proteomes" id="UP000548867">
    <property type="component" value="Unassembled WGS sequence"/>
</dbReference>
<keyword evidence="10" id="KW-0732">Signal</keyword>
<evidence type="ECO:0000256" key="7">
    <source>
        <dbReference type="ARBA" id="ARBA00023237"/>
    </source>
</evidence>
<reference evidence="13 14" key="1">
    <citation type="submission" date="2020-08" db="EMBL/GenBank/DDBJ databases">
        <title>Genomic Encyclopedia of Type Strains, Phase IV (KMG-IV): sequencing the most valuable type-strain genomes for metagenomic binning, comparative biology and taxonomic classification.</title>
        <authorList>
            <person name="Goeker M."/>
        </authorList>
    </citation>
    <scope>NUCLEOTIDE SEQUENCE [LARGE SCALE GENOMIC DNA]</scope>
    <source>
        <strain evidence="13 14">DSM 27057</strain>
    </source>
</reference>
<evidence type="ECO:0000256" key="4">
    <source>
        <dbReference type="ARBA" id="ARBA00022692"/>
    </source>
</evidence>
<keyword evidence="2 8" id="KW-0813">Transport</keyword>
<comment type="similarity">
    <text evidence="8 9">Belongs to the TonB-dependent receptor family.</text>
</comment>
<evidence type="ECO:0000313" key="14">
    <source>
        <dbReference type="Proteomes" id="UP000548867"/>
    </source>
</evidence>
<evidence type="ECO:0000256" key="8">
    <source>
        <dbReference type="PROSITE-ProRule" id="PRU01360"/>
    </source>
</evidence>